<feature type="region of interest" description="Disordered" evidence="1">
    <location>
        <begin position="155"/>
        <end position="189"/>
    </location>
</feature>
<evidence type="ECO:0000313" key="3">
    <source>
        <dbReference type="Proteomes" id="UP001597176"/>
    </source>
</evidence>
<organism evidence="2 3">
    <name type="scientific">Methylobacterium marchantiae</name>
    <dbReference type="NCBI Taxonomy" id="600331"/>
    <lineage>
        <taxon>Bacteria</taxon>
        <taxon>Pseudomonadati</taxon>
        <taxon>Pseudomonadota</taxon>
        <taxon>Alphaproteobacteria</taxon>
        <taxon>Hyphomicrobiales</taxon>
        <taxon>Methylobacteriaceae</taxon>
        <taxon>Methylobacterium</taxon>
    </lineage>
</organism>
<dbReference type="SUPFAM" id="SSF46785">
    <property type="entry name" value="Winged helix' DNA-binding domain"/>
    <property type="match status" value="1"/>
</dbReference>
<dbReference type="RefSeq" id="WP_238207732.1">
    <property type="nucleotide sequence ID" value="NZ_JBHTND010000013.1"/>
</dbReference>
<comment type="caution">
    <text evidence="2">The sequence shown here is derived from an EMBL/GenBank/DDBJ whole genome shotgun (WGS) entry which is preliminary data.</text>
</comment>
<dbReference type="InterPro" id="IPR021880">
    <property type="entry name" value="DUF3489"/>
</dbReference>
<protein>
    <submittedName>
        <fullName evidence="2">DUF3489 domain-containing protein</fullName>
    </submittedName>
</protein>
<evidence type="ECO:0000313" key="2">
    <source>
        <dbReference type="EMBL" id="MFD1302113.1"/>
    </source>
</evidence>
<dbReference type="EMBL" id="JBHTND010000013">
    <property type="protein sequence ID" value="MFD1302113.1"/>
    <property type="molecule type" value="Genomic_DNA"/>
</dbReference>
<gene>
    <name evidence="2" type="ORF">ACFQ4G_11065</name>
</gene>
<keyword evidence="3" id="KW-1185">Reference proteome</keyword>
<dbReference type="InterPro" id="IPR036390">
    <property type="entry name" value="WH_DNA-bd_sf"/>
</dbReference>
<sequence>MSIVIHPALSRNDAALLIAAANRPDGRVVLPETITPLACKRTVGRLLKRGLIAVSEAHELAGETAHDLTPAGYAAVGMTPPVPVIPAVEDGATLPPTTVSKREFVLGLLSRAEGASLAELIAITGWLPHTTRAVLSRLRSAGRILAKSKRADGATAYRIMPEEPEARPKSSRGPARRKDGETHAVAAAV</sequence>
<accession>A0ABW3X1J5</accession>
<name>A0ABW3X1J5_9HYPH</name>
<proteinExistence type="predicted"/>
<dbReference type="Pfam" id="PF11994">
    <property type="entry name" value="DUF3489"/>
    <property type="match status" value="1"/>
</dbReference>
<dbReference type="Proteomes" id="UP001597176">
    <property type="component" value="Unassembled WGS sequence"/>
</dbReference>
<reference evidence="3" key="1">
    <citation type="journal article" date="2019" name="Int. J. Syst. Evol. Microbiol.">
        <title>The Global Catalogue of Microorganisms (GCM) 10K type strain sequencing project: providing services to taxonomists for standard genome sequencing and annotation.</title>
        <authorList>
            <consortium name="The Broad Institute Genomics Platform"/>
            <consortium name="The Broad Institute Genome Sequencing Center for Infectious Disease"/>
            <person name="Wu L."/>
            <person name="Ma J."/>
        </authorList>
    </citation>
    <scope>NUCLEOTIDE SEQUENCE [LARGE SCALE GENOMIC DNA]</scope>
    <source>
        <strain evidence="3">CCUG 56108</strain>
    </source>
</reference>
<evidence type="ECO:0000256" key="1">
    <source>
        <dbReference type="SAM" id="MobiDB-lite"/>
    </source>
</evidence>